<dbReference type="EMBL" id="CP003985">
    <property type="protein sequence ID" value="AGF77658.1"/>
    <property type="molecule type" value="Genomic_DNA"/>
</dbReference>
<gene>
    <name evidence="1" type="ordered locus">UWK_01086</name>
</gene>
<evidence type="ECO:0000313" key="2">
    <source>
        <dbReference type="Proteomes" id="UP000011721"/>
    </source>
</evidence>
<organism evidence="1 2">
    <name type="scientific">Desulfocapsa sulfexigens (strain DSM 10523 / SB164P1)</name>
    <dbReference type="NCBI Taxonomy" id="1167006"/>
    <lineage>
        <taxon>Bacteria</taxon>
        <taxon>Pseudomonadati</taxon>
        <taxon>Thermodesulfobacteriota</taxon>
        <taxon>Desulfobulbia</taxon>
        <taxon>Desulfobulbales</taxon>
        <taxon>Desulfocapsaceae</taxon>
        <taxon>Desulfocapsa</taxon>
    </lineage>
</organism>
<evidence type="ECO:0000313" key="1">
    <source>
        <dbReference type="EMBL" id="AGF77658.1"/>
    </source>
</evidence>
<reference evidence="2" key="1">
    <citation type="journal article" date="2013" name="Stand. Genomic Sci.">
        <title>Complete genome sequence of Desulfocapsa sulfexigens, a marine deltaproteobacterium specialized in disproportionating inorganic sulfur compounds.</title>
        <authorList>
            <person name="Finster K.W."/>
            <person name="Kjeldsen K.U."/>
            <person name="Kube M."/>
            <person name="Reinhardt R."/>
            <person name="Mussmann M."/>
            <person name="Amann R."/>
            <person name="Schreiber L."/>
        </authorList>
    </citation>
    <scope>NUCLEOTIDE SEQUENCE [LARGE SCALE GENOMIC DNA]</scope>
    <source>
        <strain evidence="2">DSM 10523 / SB164P1</strain>
    </source>
</reference>
<proteinExistence type="predicted"/>
<protein>
    <submittedName>
        <fullName evidence="1">Uncharacterized protein</fullName>
    </submittedName>
</protein>
<dbReference type="STRING" id="1167006.UWK_01086"/>
<dbReference type="RefSeq" id="WP_015403354.1">
    <property type="nucleotide sequence ID" value="NC_020304.1"/>
</dbReference>
<dbReference type="Proteomes" id="UP000011721">
    <property type="component" value="Chromosome"/>
</dbReference>
<keyword evidence="2" id="KW-1185">Reference proteome</keyword>
<name>M1P2E5_DESSD</name>
<dbReference type="HOGENOM" id="CLU_2989202_0_0_7"/>
<sequence>MKILNIYRSEPDDTTKKLVEIVTRDRDADSFDLNVDAPDYSALVDKIFDADQTICWW</sequence>
<accession>M1P2E5</accession>
<dbReference type="KEGG" id="dsf:UWK_01086"/>
<dbReference type="AlphaFoldDB" id="M1P2E5"/>